<evidence type="ECO:0000256" key="1">
    <source>
        <dbReference type="SAM" id="Phobius"/>
    </source>
</evidence>
<evidence type="ECO:0000313" key="2">
    <source>
        <dbReference type="EMBL" id="CRK89297.1"/>
    </source>
</evidence>
<dbReference type="Proteomes" id="UP000183832">
    <property type="component" value="Unassembled WGS sequence"/>
</dbReference>
<proteinExistence type="predicted"/>
<reference evidence="2 3" key="1">
    <citation type="submission" date="2015-04" db="EMBL/GenBank/DDBJ databases">
        <authorList>
            <person name="Syromyatnikov M.Y."/>
            <person name="Popov V.N."/>
        </authorList>
    </citation>
    <scope>NUCLEOTIDE SEQUENCE [LARGE SCALE GENOMIC DNA]</scope>
</reference>
<keyword evidence="1" id="KW-0472">Membrane</keyword>
<gene>
    <name evidence="2" type="ORF">CLUMA_CG003056</name>
</gene>
<organism evidence="2 3">
    <name type="scientific">Clunio marinus</name>
    <dbReference type="NCBI Taxonomy" id="568069"/>
    <lineage>
        <taxon>Eukaryota</taxon>
        <taxon>Metazoa</taxon>
        <taxon>Ecdysozoa</taxon>
        <taxon>Arthropoda</taxon>
        <taxon>Hexapoda</taxon>
        <taxon>Insecta</taxon>
        <taxon>Pterygota</taxon>
        <taxon>Neoptera</taxon>
        <taxon>Endopterygota</taxon>
        <taxon>Diptera</taxon>
        <taxon>Nematocera</taxon>
        <taxon>Chironomoidea</taxon>
        <taxon>Chironomidae</taxon>
        <taxon>Clunio</taxon>
    </lineage>
</organism>
<keyword evidence="1" id="KW-1133">Transmembrane helix</keyword>
<sequence>MIQIEHHLVTFVERFRISQFKPRVIIIRSHSSEISLLVQLWKLSKSFPNSEYHKWNYFRIGKAILFLMIFSLKQFFVWCGLWLSWPIEPLVM</sequence>
<dbReference type="EMBL" id="CVRI01000011">
    <property type="protein sequence ID" value="CRK89297.1"/>
    <property type="molecule type" value="Genomic_DNA"/>
</dbReference>
<keyword evidence="3" id="KW-1185">Reference proteome</keyword>
<dbReference type="AlphaFoldDB" id="A0A1J1HSX6"/>
<evidence type="ECO:0000313" key="3">
    <source>
        <dbReference type="Proteomes" id="UP000183832"/>
    </source>
</evidence>
<feature type="transmembrane region" description="Helical" evidence="1">
    <location>
        <begin position="63"/>
        <end position="85"/>
    </location>
</feature>
<keyword evidence="1" id="KW-0812">Transmembrane</keyword>
<accession>A0A1J1HSX6</accession>
<protein>
    <submittedName>
        <fullName evidence="2">CLUMA_CG003056, isoform A</fullName>
    </submittedName>
</protein>
<name>A0A1J1HSX6_9DIPT</name>